<evidence type="ECO:0000313" key="1">
    <source>
        <dbReference type="EMBL" id="RZU28967.1"/>
    </source>
</evidence>
<accession>A0A4Q7XX70</accession>
<protein>
    <submittedName>
        <fullName evidence="1">Uncharacterized protein</fullName>
    </submittedName>
</protein>
<reference evidence="1 2" key="1">
    <citation type="submission" date="2019-02" db="EMBL/GenBank/DDBJ databases">
        <title>Genomic Encyclopedia of Archaeal and Bacterial Type Strains, Phase II (KMG-II): from individual species to whole genera.</title>
        <authorList>
            <person name="Goeker M."/>
        </authorList>
    </citation>
    <scope>NUCLEOTIDE SEQUENCE [LARGE SCALE GENOMIC DNA]</scope>
    <source>
        <strain evidence="1 2">DSM 18101</strain>
    </source>
</reference>
<keyword evidence="2" id="KW-1185">Reference proteome</keyword>
<gene>
    <name evidence="1" type="ORF">BDD14_6553</name>
</gene>
<proteinExistence type="predicted"/>
<dbReference type="EMBL" id="SHKW01000008">
    <property type="protein sequence ID" value="RZU28967.1"/>
    <property type="molecule type" value="Genomic_DNA"/>
</dbReference>
<evidence type="ECO:0000313" key="2">
    <source>
        <dbReference type="Proteomes" id="UP000292958"/>
    </source>
</evidence>
<comment type="caution">
    <text evidence="1">The sequence shown here is derived from an EMBL/GenBank/DDBJ whole genome shotgun (WGS) entry which is preliminary data.</text>
</comment>
<dbReference type="AlphaFoldDB" id="A0A4Q7XX70"/>
<sequence>MRELLERGVLEAGKPIGPSQDGLSRLASVAMLSKYGPQNVARSTR</sequence>
<name>A0A4Q7XX70_9BACT</name>
<dbReference type="Proteomes" id="UP000292958">
    <property type="component" value="Unassembled WGS sequence"/>
</dbReference>
<organism evidence="1 2">
    <name type="scientific">Edaphobacter modestus</name>
    <dbReference type="NCBI Taxonomy" id="388466"/>
    <lineage>
        <taxon>Bacteria</taxon>
        <taxon>Pseudomonadati</taxon>
        <taxon>Acidobacteriota</taxon>
        <taxon>Terriglobia</taxon>
        <taxon>Terriglobales</taxon>
        <taxon>Acidobacteriaceae</taxon>
        <taxon>Edaphobacter</taxon>
    </lineage>
</organism>